<dbReference type="PANTHER" id="PTHR13275">
    <property type="entry name" value="YL-1 PROTEIN TRANSCRIPTION FACTOR-LIKE 1"/>
    <property type="match status" value="1"/>
</dbReference>
<protein>
    <submittedName>
        <fullName evidence="4">YL1 nuclear protein</fullName>
    </submittedName>
</protein>
<feature type="compositionally biased region" description="Pro residues" evidence="2">
    <location>
        <begin position="527"/>
        <end position="536"/>
    </location>
</feature>
<gene>
    <name evidence="4" type="ORF">JMJ77_001767</name>
</gene>
<comment type="similarity">
    <text evidence="1">Belongs to the VPS72/YL1 family.</text>
</comment>
<evidence type="ECO:0000259" key="3">
    <source>
        <dbReference type="SMART" id="SM00993"/>
    </source>
</evidence>
<evidence type="ECO:0000313" key="4">
    <source>
        <dbReference type="EMBL" id="KAG7051140.1"/>
    </source>
</evidence>
<feature type="compositionally biased region" description="Pro residues" evidence="2">
    <location>
        <begin position="401"/>
        <end position="411"/>
    </location>
</feature>
<name>A0A9P7UJ02_9PEZI</name>
<comment type="caution">
    <text evidence="4">The sequence shown here is derived from an EMBL/GenBank/DDBJ whole genome shotgun (WGS) entry which is preliminary data.</text>
</comment>
<feature type="compositionally biased region" description="Pro residues" evidence="2">
    <location>
        <begin position="755"/>
        <end position="777"/>
    </location>
</feature>
<dbReference type="PANTHER" id="PTHR13275:SF4">
    <property type="entry name" value="VACUOLAR PROTEIN SORTING-ASSOCIATED PROTEIN 72 HOMOLOG"/>
    <property type="match status" value="1"/>
</dbReference>
<dbReference type="GO" id="GO:0005634">
    <property type="term" value="C:nucleus"/>
    <property type="evidence" value="ECO:0007669"/>
    <property type="project" value="TreeGrafter"/>
</dbReference>
<feature type="region of interest" description="Disordered" evidence="2">
    <location>
        <begin position="1"/>
        <end position="171"/>
    </location>
</feature>
<feature type="region of interest" description="Disordered" evidence="2">
    <location>
        <begin position="668"/>
        <end position="806"/>
    </location>
</feature>
<dbReference type="EMBL" id="JAESDN010000004">
    <property type="protein sequence ID" value="KAG7051140.1"/>
    <property type="molecule type" value="Genomic_DNA"/>
</dbReference>
<dbReference type="InterPro" id="IPR046757">
    <property type="entry name" value="YL1_N"/>
</dbReference>
<feature type="compositionally biased region" description="Pro residues" evidence="2">
    <location>
        <begin position="501"/>
        <end position="519"/>
    </location>
</feature>
<feature type="compositionally biased region" description="Low complexity" evidence="2">
    <location>
        <begin position="537"/>
        <end position="561"/>
    </location>
</feature>
<dbReference type="SMART" id="SM00993">
    <property type="entry name" value="YL1_C"/>
    <property type="match status" value="1"/>
</dbReference>
<evidence type="ECO:0000313" key="5">
    <source>
        <dbReference type="Proteomes" id="UP000699042"/>
    </source>
</evidence>
<keyword evidence="5" id="KW-1185">Reference proteome</keyword>
<sequence>MATTTNDTKPSSRDESSDSSGSDSENDTPTVATPTTVEWLATGREKRSTAGNRMKSMLANEEPDSDLELLFAEDDNDEGFSDVDDAGSDVQMDSSSDDEDDQQQGDDLEGEKELEKQAREKKLASRKRKAQEAIPAKFRKKVRIEQTVAPAPRPKKKSERTSWLPSAADMPIRASLRQTTMLSKEQLHQQMKEREAKRLKQVAIMEKKAKKLEASKKPPMTQAERLAEAALVEKRNAKSLNRWEVAEKAREEERLAKLAALNNRTLKGPVVTYWSGIGEWEHHLKHVGRVAEEEKPVRKKREKKEKVDKTKGKEKDQKDAKEEGSASNASDPTLPAPTTETTAEAQSNAKPDAPTAPPTSMDVDQPQQNDASKAPSPSLPVPPVTTDPTPIVKTEERPRVMAPPPIPPPPSSSLAMPKPEDKSRIMAPPSIPPPPTFGSMSMAPPPIPPPPKTSVLAAPVLAPPVLAPPLGGIHLAQHTTQPKSNVLAPPNACQHKSPLSMPAPPPPPSARPPPPPPSLAPLQPSQPVAPPKPPSQPAAGLSPPAPPATATVPAPAEAPAAEEPPPSEVARNAFILRNFDEERVRDKTVQTQILFGRRMDRLAKPAPRPVCVITAHPARYRDPETGLPYFNAYAYREIQRLRRGEYKWSSLLGAWVGSCTYAARGVPERFLKGGPPRQPKKKEVEKEEAKVPETEAEKGNGAVGEGTEKQEPNDAKTTLPAQEGVVDQPTTKTDAATVPSPLPSAGQTQAQPQTQQPPPPPAQPQAPQPPPPPPPGQVQPTQDKEANLAVAESAPQPAAASVATVV</sequence>
<dbReference type="InterPro" id="IPR013272">
    <property type="entry name" value="Vps72/YL1_C"/>
</dbReference>
<feature type="compositionally biased region" description="Basic and acidic residues" evidence="2">
    <location>
        <begin position="681"/>
        <end position="698"/>
    </location>
</feature>
<feature type="compositionally biased region" description="Basic and acidic residues" evidence="2">
    <location>
        <begin position="111"/>
        <end position="123"/>
    </location>
</feature>
<dbReference type="Proteomes" id="UP000699042">
    <property type="component" value="Unassembled WGS sequence"/>
</dbReference>
<evidence type="ECO:0000256" key="2">
    <source>
        <dbReference type="SAM" id="MobiDB-lite"/>
    </source>
</evidence>
<dbReference type="PRINTS" id="PR01217">
    <property type="entry name" value="PRICHEXTENSN"/>
</dbReference>
<organism evidence="4 5">
    <name type="scientific">Colletotrichum scovillei</name>
    <dbReference type="NCBI Taxonomy" id="1209932"/>
    <lineage>
        <taxon>Eukaryota</taxon>
        <taxon>Fungi</taxon>
        <taxon>Dikarya</taxon>
        <taxon>Ascomycota</taxon>
        <taxon>Pezizomycotina</taxon>
        <taxon>Sordariomycetes</taxon>
        <taxon>Hypocreomycetidae</taxon>
        <taxon>Glomerellales</taxon>
        <taxon>Glomerellaceae</taxon>
        <taxon>Colletotrichum</taxon>
        <taxon>Colletotrichum acutatum species complex</taxon>
    </lineage>
</organism>
<feature type="compositionally biased region" description="Basic and acidic residues" evidence="2">
    <location>
        <begin position="304"/>
        <end position="324"/>
    </location>
</feature>
<dbReference type="AlphaFoldDB" id="A0A9P7UJ02"/>
<reference evidence="4" key="1">
    <citation type="submission" date="2021-05" db="EMBL/GenBank/DDBJ databases">
        <title>Comparative genomics of three Colletotrichum scovillei strains and genetic complementation revealed genes involved fungal growth and virulence on chili pepper.</title>
        <authorList>
            <person name="Hsieh D.-K."/>
            <person name="Chuang S.-C."/>
            <person name="Chen C.-Y."/>
            <person name="Chao Y.-T."/>
            <person name="Lu M.-Y.J."/>
            <person name="Lee M.-H."/>
            <person name="Shih M.-C."/>
        </authorList>
    </citation>
    <scope>NUCLEOTIDE SEQUENCE</scope>
    <source>
        <strain evidence="4">Coll-153</strain>
    </source>
</reference>
<proteinExistence type="inferred from homology"/>
<feature type="compositionally biased region" description="Acidic residues" evidence="2">
    <location>
        <begin position="95"/>
        <end position="110"/>
    </location>
</feature>
<feature type="compositionally biased region" description="Low complexity" evidence="2">
    <location>
        <begin position="332"/>
        <end position="345"/>
    </location>
</feature>
<feature type="compositionally biased region" description="Pro residues" evidence="2">
    <location>
        <begin position="443"/>
        <end position="452"/>
    </location>
</feature>
<feature type="compositionally biased region" description="Low complexity" evidence="2">
    <location>
        <begin position="789"/>
        <end position="806"/>
    </location>
</feature>
<dbReference type="Pfam" id="PF05764">
    <property type="entry name" value="YL1"/>
    <property type="match status" value="1"/>
</dbReference>
<feature type="region of interest" description="Disordered" evidence="2">
    <location>
        <begin position="286"/>
        <end position="569"/>
    </location>
</feature>
<dbReference type="Pfam" id="PF08265">
    <property type="entry name" value="YL1_C"/>
    <property type="match status" value="1"/>
</dbReference>
<accession>A0A9P7UJ02</accession>
<evidence type="ECO:0000256" key="1">
    <source>
        <dbReference type="ARBA" id="ARBA00006832"/>
    </source>
</evidence>
<feature type="compositionally biased region" description="Acidic residues" evidence="2">
    <location>
        <begin position="61"/>
        <end position="87"/>
    </location>
</feature>
<feature type="domain" description="Vps72/YL1 C-terminal" evidence="3">
    <location>
        <begin position="609"/>
        <end position="638"/>
    </location>
</feature>